<dbReference type="Pfam" id="PF02230">
    <property type="entry name" value="Abhydrolase_2"/>
    <property type="match status" value="1"/>
</dbReference>
<evidence type="ECO:0000313" key="4">
    <source>
        <dbReference type="EMBL" id="WLS79154.1"/>
    </source>
</evidence>
<dbReference type="PANTHER" id="PTHR10655">
    <property type="entry name" value="LYSOPHOSPHOLIPASE-RELATED"/>
    <property type="match status" value="1"/>
</dbReference>
<protein>
    <submittedName>
        <fullName evidence="4">Prolyl oligopeptidase family serine peptidase</fullName>
    </submittedName>
</protein>
<keyword evidence="5" id="KW-1185">Reference proteome</keyword>
<dbReference type="RefSeq" id="WP_306209677.1">
    <property type="nucleotide sequence ID" value="NZ_CP132353.1"/>
</dbReference>
<dbReference type="EMBL" id="CP132353">
    <property type="protein sequence ID" value="WLS79154.1"/>
    <property type="molecule type" value="Genomic_DNA"/>
</dbReference>
<dbReference type="AlphaFoldDB" id="A0AA50DJF6"/>
<proteinExistence type="inferred from homology"/>
<keyword evidence="2" id="KW-0378">Hydrolase</keyword>
<feature type="domain" description="Phospholipase/carboxylesterase/thioesterase" evidence="3">
    <location>
        <begin position="3"/>
        <end position="197"/>
    </location>
</feature>
<sequence>MTKGLVILLHGVGSNGEDLAGLGAHWASDLPEVAFSSPNAPYRFDHGPGYQWFSLAGVTPDNRAARVEAAREAFDQQLNAILAEHQMQDQLNKVVLVGFSQGSIMGIDAVISGRWPIAGLVAFSGRLASPTPYHPATSTPVMLIHGMADSVIPYSESETAALALAAAGITATTQFDPSTGHTISVQGARSAAAFIGRCLSA</sequence>
<reference evidence="4 5" key="1">
    <citation type="submission" date="2023-07" db="EMBL/GenBank/DDBJ databases">
        <title>Pathogenic bacteria of pear tree diseases.</title>
        <authorList>
            <person name="Zhang Z."/>
            <person name="He L."/>
            <person name="Huang R."/>
        </authorList>
    </citation>
    <scope>NUCLEOTIDE SEQUENCE [LARGE SCALE GENOMIC DNA]</scope>
    <source>
        <strain evidence="4 5">DE2</strain>
    </source>
</reference>
<evidence type="ECO:0000256" key="2">
    <source>
        <dbReference type="ARBA" id="ARBA00022801"/>
    </source>
</evidence>
<accession>A0AA50DJF6</accession>
<dbReference type="PANTHER" id="PTHR10655:SF17">
    <property type="entry name" value="LYSOPHOSPHOLIPASE-LIKE PROTEIN 1"/>
    <property type="match status" value="1"/>
</dbReference>
<evidence type="ECO:0000313" key="5">
    <source>
        <dbReference type="Proteomes" id="UP001228139"/>
    </source>
</evidence>
<gene>
    <name evidence="4" type="ORF">Q3V30_01150</name>
</gene>
<evidence type="ECO:0000256" key="1">
    <source>
        <dbReference type="ARBA" id="ARBA00006499"/>
    </source>
</evidence>
<organism evidence="4 5">
    <name type="scientific">Erwinia pyri</name>
    <dbReference type="NCBI Taxonomy" id="3062598"/>
    <lineage>
        <taxon>Bacteria</taxon>
        <taxon>Pseudomonadati</taxon>
        <taxon>Pseudomonadota</taxon>
        <taxon>Gammaproteobacteria</taxon>
        <taxon>Enterobacterales</taxon>
        <taxon>Erwiniaceae</taxon>
        <taxon>Erwinia</taxon>
    </lineage>
</organism>
<dbReference type="InterPro" id="IPR003140">
    <property type="entry name" value="PLipase/COase/thioEstase"/>
</dbReference>
<dbReference type="SUPFAM" id="SSF53474">
    <property type="entry name" value="alpha/beta-Hydrolases"/>
    <property type="match status" value="1"/>
</dbReference>
<evidence type="ECO:0000259" key="3">
    <source>
        <dbReference type="Pfam" id="PF02230"/>
    </source>
</evidence>
<dbReference type="InterPro" id="IPR029058">
    <property type="entry name" value="AB_hydrolase_fold"/>
</dbReference>
<dbReference type="InterPro" id="IPR050565">
    <property type="entry name" value="LYPA1-2/EST-like"/>
</dbReference>
<dbReference type="Proteomes" id="UP001228139">
    <property type="component" value="Chromosome"/>
</dbReference>
<dbReference type="KEGG" id="epi:Q3V30_01150"/>
<name>A0AA50DJF6_9GAMM</name>
<dbReference type="GO" id="GO:0016787">
    <property type="term" value="F:hydrolase activity"/>
    <property type="evidence" value="ECO:0007669"/>
    <property type="project" value="UniProtKB-KW"/>
</dbReference>
<comment type="similarity">
    <text evidence="1">Belongs to the AB hydrolase superfamily. AB hydrolase 2 family.</text>
</comment>
<dbReference type="Gene3D" id="3.40.50.1820">
    <property type="entry name" value="alpha/beta hydrolase"/>
    <property type="match status" value="1"/>
</dbReference>